<dbReference type="InParanoid" id="A0A5J5EXK4"/>
<comment type="caution">
    <text evidence="1">The sequence shown here is derived from an EMBL/GenBank/DDBJ whole genome shotgun (WGS) entry which is preliminary data.</text>
</comment>
<name>A0A5J5EXK4_9PEZI</name>
<dbReference type="AlphaFoldDB" id="A0A5J5EXK4"/>
<evidence type="ECO:0000313" key="1">
    <source>
        <dbReference type="EMBL" id="KAA8906938.1"/>
    </source>
</evidence>
<keyword evidence="2" id="KW-1185">Reference proteome</keyword>
<evidence type="ECO:0000313" key="2">
    <source>
        <dbReference type="Proteomes" id="UP000326924"/>
    </source>
</evidence>
<proteinExistence type="predicted"/>
<reference evidence="1 2" key="1">
    <citation type="submission" date="2019-09" db="EMBL/GenBank/DDBJ databases">
        <title>Draft genome of the ectomycorrhizal ascomycete Sphaerosporella brunnea.</title>
        <authorList>
            <consortium name="DOE Joint Genome Institute"/>
            <person name="Benucci G.M."/>
            <person name="Marozzi G."/>
            <person name="Antonielli L."/>
            <person name="Sanchez S."/>
            <person name="Marco P."/>
            <person name="Wang X."/>
            <person name="Falini L.B."/>
            <person name="Barry K."/>
            <person name="Haridas S."/>
            <person name="Lipzen A."/>
            <person name="Labutti K."/>
            <person name="Grigoriev I.V."/>
            <person name="Murat C."/>
            <person name="Martin F."/>
            <person name="Albertini E."/>
            <person name="Donnini D."/>
            <person name="Bonito G."/>
        </authorList>
    </citation>
    <scope>NUCLEOTIDE SEQUENCE [LARGE SCALE GENOMIC DNA]</scope>
    <source>
        <strain evidence="1 2">Sb_GMNB300</strain>
    </source>
</reference>
<dbReference type="Proteomes" id="UP000326924">
    <property type="component" value="Unassembled WGS sequence"/>
</dbReference>
<gene>
    <name evidence="1" type="ORF">FN846DRAFT_1013105</name>
</gene>
<accession>A0A5J5EXK4</accession>
<protein>
    <submittedName>
        <fullName evidence="1">Uncharacterized protein</fullName>
    </submittedName>
</protein>
<dbReference type="EMBL" id="VXIS01000082">
    <property type="protein sequence ID" value="KAA8906938.1"/>
    <property type="molecule type" value="Genomic_DNA"/>
</dbReference>
<organism evidence="1 2">
    <name type="scientific">Sphaerosporella brunnea</name>
    <dbReference type="NCBI Taxonomy" id="1250544"/>
    <lineage>
        <taxon>Eukaryota</taxon>
        <taxon>Fungi</taxon>
        <taxon>Dikarya</taxon>
        <taxon>Ascomycota</taxon>
        <taxon>Pezizomycotina</taxon>
        <taxon>Pezizomycetes</taxon>
        <taxon>Pezizales</taxon>
        <taxon>Pyronemataceae</taxon>
        <taxon>Sphaerosporella</taxon>
    </lineage>
</organism>
<sequence length="677" mass="75469">MPSLWSSLELSSCDSVFIDHNMPSRFLTLPPEIHLEILDQVPSPSRTADDEQVPGETRIALILALAGASGQLFDLHLAQLGLDSFQLLLTAAVEEILPLRLMEYILDHFASRSTTVSNHQANTEVGFRWAVLRCVEKGDIVRLRLFLRRAAWQPWNGIVLARAIELGQLGSVLTMLEFADKAQLRAAVQGSETEASILTVLIPVLGWKDSSNVLYQRLPSPLHLTLFGDWMTRLLGRLKIVARTTHRPHEFLACLKSVLDTIMYDPDLMDIQPCPLEKLASERLASEKHAERFSQPAVSDDAWRQLWQLLLNLQCLQRRLSACGGARTIWNSLPLSFLQDILHTVSLTPGAKSWVLETVMECNDTEKVHYLLKTLTCTVGGPRLFAKPALGGLWNPMIKHLFERGTLSPGFELVQNMHPDDSGVHALHREEGCQPLMYALIMLSCLEADRELPAPNKGAIASFVRQVVGALLRAGAETETVFQGDRPARAPLPERIVYHLIPQFQGMVPWHVAIWLGMMDLFPPWSQEWTISGIIDGSYPLPPLFFAAGLWDIPAMLKLCNARDILQIVTGLEAAPGLDLSTVITHSELFIAMARILATLVHEASGDSEMLGWDSCQPPKEACRTLKAMFWIDFLEDSGGILVLIRLFGGGKWRQECTEQPWAKTLLYILASAEQCS</sequence>